<keyword evidence="3" id="KW-1185">Reference proteome</keyword>
<organism evidence="2 3">
    <name type="scientific">Prorocentrum cordatum</name>
    <dbReference type="NCBI Taxonomy" id="2364126"/>
    <lineage>
        <taxon>Eukaryota</taxon>
        <taxon>Sar</taxon>
        <taxon>Alveolata</taxon>
        <taxon>Dinophyceae</taxon>
        <taxon>Prorocentrales</taxon>
        <taxon>Prorocentraceae</taxon>
        <taxon>Prorocentrum</taxon>
    </lineage>
</organism>
<dbReference type="Proteomes" id="UP001189429">
    <property type="component" value="Unassembled WGS sequence"/>
</dbReference>
<feature type="chain" id="PRO_5045473801" evidence="1">
    <location>
        <begin position="20"/>
        <end position="180"/>
    </location>
</feature>
<evidence type="ECO:0000256" key="1">
    <source>
        <dbReference type="SAM" id="SignalP"/>
    </source>
</evidence>
<reference evidence="2" key="1">
    <citation type="submission" date="2023-10" db="EMBL/GenBank/DDBJ databases">
        <authorList>
            <person name="Chen Y."/>
            <person name="Shah S."/>
            <person name="Dougan E. K."/>
            <person name="Thang M."/>
            <person name="Chan C."/>
        </authorList>
    </citation>
    <scope>NUCLEOTIDE SEQUENCE [LARGE SCALE GENOMIC DNA]</scope>
</reference>
<keyword evidence="1" id="KW-0732">Signal</keyword>
<dbReference type="EMBL" id="CAUYUJ010020723">
    <property type="protein sequence ID" value="CAK0900074.1"/>
    <property type="molecule type" value="Genomic_DNA"/>
</dbReference>
<evidence type="ECO:0000313" key="3">
    <source>
        <dbReference type="Proteomes" id="UP001189429"/>
    </source>
</evidence>
<name>A0ABN9XPG7_9DINO</name>
<feature type="signal peptide" evidence="1">
    <location>
        <begin position="1"/>
        <end position="19"/>
    </location>
</feature>
<sequence length="180" mass="19678">MAAARPVLLVLCLAVAAEGTRLRMRQEPDTACGKGFDSLVPGSKDYFATASVELFKHPGKLTDNATFATELQCWFSHMVTQSCGGLPSQAAERKKQLTPACQGVEADGMVIWKMFTPDEVTYFKKEYPAKDPTEEGGLEENTKVSATPAGESLISYKQAMETVKIVDLKDLLLPPTFRLL</sequence>
<protein>
    <submittedName>
        <fullName evidence="2">Uncharacterized protein</fullName>
    </submittedName>
</protein>
<accession>A0ABN9XPG7</accession>
<gene>
    <name evidence="2" type="ORF">PCOR1329_LOCUS77469</name>
</gene>
<comment type="caution">
    <text evidence="2">The sequence shown here is derived from an EMBL/GenBank/DDBJ whole genome shotgun (WGS) entry which is preliminary data.</text>
</comment>
<evidence type="ECO:0000313" key="2">
    <source>
        <dbReference type="EMBL" id="CAK0900074.1"/>
    </source>
</evidence>
<proteinExistence type="predicted"/>